<comment type="caution">
    <text evidence="2">The sequence shown here is derived from an EMBL/GenBank/DDBJ whole genome shotgun (WGS) entry which is preliminary data.</text>
</comment>
<accession>A0A6C2CGR0</accession>
<evidence type="ECO:0000313" key="3">
    <source>
        <dbReference type="Proteomes" id="UP000389128"/>
    </source>
</evidence>
<feature type="compositionally biased region" description="Basic and acidic residues" evidence="1">
    <location>
        <begin position="1"/>
        <end position="11"/>
    </location>
</feature>
<sequence length="291" mass="33140">MVKTRTTLDKSIKKRRPGGGNKPKDQLDRFIPKLWYWIVKSRCDWSDSDLNIAFIPDKDGNPRDRTNRTRTFEGIRKRGVAPSSAKKKHHSRDFDLVESVDAHPFFRGTARVMSSPFWRLLKEAPGDTSASIRLVDECLAHFALERVSAWEALILLVGCERTDPVEKRHGLKEGDVSAFEVLMQRATSTLLIDLDLLCLFGAMYREACLSFLPAEAELLGHYFEITLQQFCDQKFPPEILDWLADIARNRVLYGKRDYFPPTGGVDVVSEIWKGKSLVIRPCARGTTVETP</sequence>
<dbReference type="EMBL" id="SDKK01000030">
    <property type="protein sequence ID" value="TYC52729.1"/>
    <property type="molecule type" value="Genomic_DNA"/>
</dbReference>
<dbReference type="AlphaFoldDB" id="A0A6C2CGR0"/>
<name>A0A6C2CGR0_9RHOO</name>
<evidence type="ECO:0000313" key="2">
    <source>
        <dbReference type="EMBL" id="TYC52729.1"/>
    </source>
</evidence>
<keyword evidence="3" id="KW-1185">Reference proteome</keyword>
<evidence type="ECO:0000256" key="1">
    <source>
        <dbReference type="SAM" id="MobiDB-lite"/>
    </source>
</evidence>
<dbReference type="OrthoDB" id="9156521at2"/>
<organism evidence="2 3">
    <name type="scientific">Zoogloea oleivorans</name>
    <dbReference type="NCBI Taxonomy" id="1552750"/>
    <lineage>
        <taxon>Bacteria</taxon>
        <taxon>Pseudomonadati</taxon>
        <taxon>Pseudomonadota</taxon>
        <taxon>Betaproteobacteria</taxon>
        <taxon>Rhodocyclales</taxon>
        <taxon>Zoogloeaceae</taxon>
        <taxon>Zoogloea</taxon>
    </lineage>
</organism>
<feature type="region of interest" description="Disordered" evidence="1">
    <location>
        <begin position="1"/>
        <end position="25"/>
    </location>
</feature>
<dbReference type="RefSeq" id="WP_148581272.1">
    <property type="nucleotide sequence ID" value="NZ_SDKK01000030.1"/>
</dbReference>
<gene>
    <name evidence="2" type="ORF">ETQ85_22335</name>
</gene>
<protein>
    <submittedName>
        <fullName evidence="2">Uncharacterized protein</fullName>
    </submittedName>
</protein>
<proteinExistence type="predicted"/>
<reference evidence="2 3" key="1">
    <citation type="submission" date="2019-01" db="EMBL/GenBank/DDBJ databases">
        <title>Zoogloea oleivorans genome sequencing and assembly.</title>
        <authorList>
            <person name="Tancsics A."/>
            <person name="Farkas M."/>
            <person name="Kriszt B."/>
            <person name="Maroti G."/>
            <person name="Horvath B."/>
        </authorList>
    </citation>
    <scope>NUCLEOTIDE SEQUENCE [LARGE SCALE GENOMIC DNA]</scope>
    <source>
        <strain evidence="2 3">Buc</strain>
    </source>
</reference>
<dbReference type="Proteomes" id="UP000389128">
    <property type="component" value="Unassembled WGS sequence"/>
</dbReference>